<protein>
    <submittedName>
        <fullName evidence="1">Uncharacterized protein</fullName>
    </submittedName>
</protein>
<gene>
    <name evidence="1" type="ORF">MCM1_0896</name>
</gene>
<evidence type="ECO:0000313" key="1">
    <source>
        <dbReference type="EMBL" id="AKJ37968.1"/>
    </source>
</evidence>
<proteinExistence type="predicted"/>
<dbReference type="PATRIC" id="fig|796385.3.peg.1122"/>
<accession>A0A0G3CDJ2</accession>
<evidence type="ECO:0000313" key="2">
    <source>
        <dbReference type="Proteomes" id="UP000035331"/>
    </source>
</evidence>
<dbReference type="AlphaFoldDB" id="A0A0G3CDJ2"/>
<sequence length="46" mass="5524">MPARKVKNDNKERELIKKLESIEEMKKDTVEQINIEEEPDESKRPK</sequence>
<reference evidence="1 2" key="2">
    <citation type="journal article" date="2015" name="Stand. Genomic Sci.">
        <title>The complete genome sequence of the rumen methanogen Methanosarcina barkeri CM1.</title>
        <authorList>
            <person name="Lambie S.C."/>
            <person name="Kelly W.J."/>
            <person name="Leahy S.C."/>
            <person name="Li D."/>
            <person name="Reilly K."/>
            <person name="McAllister T.A."/>
            <person name="Valle E.R."/>
            <person name="Attwood G.T."/>
            <person name="Altermann E."/>
        </authorList>
    </citation>
    <scope>NUCLEOTIDE SEQUENCE [LARGE SCALE GENOMIC DNA]</scope>
    <source>
        <strain evidence="1 2">CM1</strain>
    </source>
</reference>
<name>A0A0G3CDJ2_METBA</name>
<dbReference type="Proteomes" id="UP000035331">
    <property type="component" value="Chromosome"/>
</dbReference>
<dbReference type="EMBL" id="CP008746">
    <property type="protein sequence ID" value="AKJ37968.1"/>
    <property type="molecule type" value="Genomic_DNA"/>
</dbReference>
<dbReference type="GeneID" id="42569519"/>
<reference evidence="2" key="1">
    <citation type="submission" date="2014-06" db="EMBL/GenBank/DDBJ databases">
        <title>The complete genome sequence of Methanosarcina barkeri CM1.</title>
        <authorList>
            <consortium name="Pastoral Greenhouse Gas Research Consortium"/>
            <person name="Lambie S.C."/>
            <person name="Leahy S.C."/>
            <person name="Kelly W.J."/>
            <person name="Li D."/>
            <person name="Reilly K."/>
            <person name="Attwood G.T."/>
            <person name="Altermann E."/>
        </authorList>
    </citation>
    <scope>NUCLEOTIDE SEQUENCE [LARGE SCALE GENOMIC DNA]</scope>
    <source>
        <strain evidence="2">CM1</strain>
    </source>
</reference>
<organism evidence="1 2">
    <name type="scientific">Methanosarcina barkeri CM1</name>
    <dbReference type="NCBI Taxonomy" id="796385"/>
    <lineage>
        <taxon>Archaea</taxon>
        <taxon>Methanobacteriati</taxon>
        <taxon>Methanobacteriota</taxon>
        <taxon>Stenosarchaea group</taxon>
        <taxon>Methanomicrobia</taxon>
        <taxon>Methanosarcinales</taxon>
        <taxon>Methanosarcinaceae</taxon>
        <taxon>Methanosarcina</taxon>
    </lineage>
</organism>
<dbReference type="RefSeq" id="WP_155396463.1">
    <property type="nucleotide sequence ID" value="NZ_CP008746.1"/>
</dbReference>